<reference evidence="1 2" key="1">
    <citation type="journal article" date="2020" name="Int. J. Syst. Evol. Microbiol.">
        <title>Reclassification of Streptomyces castelarensis and Streptomyces sporoclivatus as later heterotypic synonyms of Streptomyces antimycoticus.</title>
        <authorList>
            <person name="Komaki H."/>
            <person name="Tamura T."/>
        </authorList>
    </citation>
    <scope>NUCLEOTIDE SEQUENCE [LARGE SCALE GENOMIC DNA]</scope>
    <source>
        <strain evidence="1 2">NBRC 100767</strain>
    </source>
</reference>
<protein>
    <submittedName>
        <fullName evidence="1">Uncharacterized protein</fullName>
    </submittedName>
</protein>
<name>A0A499V167_9ACTN</name>
<dbReference type="EMBL" id="AP019620">
    <property type="protein sequence ID" value="BBJ46600.1"/>
    <property type="molecule type" value="Genomic_DNA"/>
</dbReference>
<proteinExistence type="predicted"/>
<evidence type="ECO:0000313" key="1">
    <source>
        <dbReference type="EMBL" id="BBJ46600.1"/>
    </source>
</evidence>
<dbReference type="Proteomes" id="UP000463951">
    <property type="component" value="Chromosome"/>
</dbReference>
<dbReference type="AlphaFoldDB" id="A0A499V167"/>
<gene>
    <name evidence="1" type="ORF">SSPO_093180</name>
</gene>
<sequence>MLVTVPLCRALRLIGLTSTSGEGQVRYVDDRRQIGSEQWLLISVHGQRVPRRGTLTLRYRSQSDMAVRSAVHARVRFTPA</sequence>
<accession>A0A499V167</accession>
<organism evidence="1 2">
    <name type="scientific">Streptomyces antimycoticus</name>
    <dbReference type="NCBI Taxonomy" id="68175"/>
    <lineage>
        <taxon>Bacteria</taxon>
        <taxon>Bacillati</taxon>
        <taxon>Actinomycetota</taxon>
        <taxon>Actinomycetes</taxon>
        <taxon>Kitasatosporales</taxon>
        <taxon>Streptomycetaceae</taxon>
        <taxon>Streptomyces</taxon>
        <taxon>Streptomyces violaceusniger group</taxon>
    </lineage>
</organism>
<evidence type="ECO:0000313" key="2">
    <source>
        <dbReference type="Proteomes" id="UP000463951"/>
    </source>
</evidence>